<organism evidence="3 4">
    <name type="scientific">Paramuricea clavata</name>
    <name type="common">Red gorgonian</name>
    <name type="synonym">Violescent sea-whip</name>
    <dbReference type="NCBI Taxonomy" id="317549"/>
    <lineage>
        <taxon>Eukaryota</taxon>
        <taxon>Metazoa</taxon>
        <taxon>Cnidaria</taxon>
        <taxon>Anthozoa</taxon>
        <taxon>Octocorallia</taxon>
        <taxon>Malacalcyonacea</taxon>
        <taxon>Plexauridae</taxon>
        <taxon>Paramuricea</taxon>
    </lineage>
</organism>
<dbReference type="InterPro" id="IPR011989">
    <property type="entry name" value="ARM-like"/>
</dbReference>
<dbReference type="PROSITE" id="PS50077">
    <property type="entry name" value="HEAT_REPEAT"/>
    <property type="match status" value="1"/>
</dbReference>
<sequence>ESCKCSCLLAKTIPDQFYYQAESLVKPLLLSIAHQHSKVRLAVLETVGVVIQGGDGKNVDSVLPHIAQRTFDENPAVRSMVSTVVGGWLLDLRDRYSYFHKLLPLLLTGLSDDIQEIQKKSSDLFDKVGQQYEKENEADFKDKQDFQVWDKNVGIEGKSRPCLGCRALIERNLSKILPAILRDMTDWTAGTRIKAASLLYHMLYYAEDNATQHIEALLGGLYKGCRDEESSVVKEVLASAELVGQHVEPAVYLKLCLPHLTSASTTSTQQTASVLKILTATVKGTSDERIKPHLKVVCDAVVIPDVCDTESADNQEQLLCLVEIITSKSGEQCAQYSLQLFIVVLHLMSLQREGMFDEKIRNCLKNIAVNLQFEGARDLYKLHTKDVIEKLKESHTSWTSHSSSRLLFNTLLLNAGPVVGTLLSDIVPMVTVCLNPEKDPELRLKFFSLLSKLSVDSANTINSTSEFPQHSRTVLVDCIIPNLVWKAGRVAIAIRTAAISTLWAILHADLLPVETCNSTLKDLLTQIISCLDDHSPTTRSITSQVLEKLLTLCKDHYNVDLLHSLYPELLKRMDDSSDEIRVFVTKTLLAFFRAFPSDYDKDLYKLHLEAMFKGLLVHLDDSSSHIQEGVLLCLKEASNISPSIMKEQVKLVQHKHRVSRYCDELLQYINNTTTP</sequence>
<name>A0A6S7I519_PARCT</name>
<dbReference type="GO" id="GO:0036158">
    <property type="term" value="P:outer dynein arm assembly"/>
    <property type="evidence" value="ECO:0007669"/>
    <property type="project" value="TreeGrafter"/>
</dbReference>
<reference evidence="3" key="1">
    <citation type="submission" date="2020-04" db="EMBL/GenBank/DDBJ databases">
        <authorList>
            <person name="Alioto T."/>
            <person name="Alioto T."/>
            <person name="Gomez Garrido J."/>
        </authorList>
    </citation>
    <scope>NUCLEOTIDE SEQUENCE</scope>
    <source>
        <strain evidence="3">A484AB</strain>
    </source>
</reference>
<dbReference type="InterPro" id="IPR021133">
    <property type="entry name" value="HEAT_type_2"/>
</dbReference>
<dbReference type="AlphaFoldDB" id="A0A6S7I519"/>
<feature type="non-terminal residue" evidence="3">
    <location>
        <position position="1"/>
    </location>
</feature>
<dbReference type="SUPFAM" id="SSF48371">
    <property type="entry name" value="ARM repeat"/>
    <property type="match status" value="1"/>
</dbReference>
<dbReference type="InterPro" id="IPR016024">
    <property type="entry name" value="ARM-type_fold"/>
</dbReference>
<dbReference type="PANTHER" id="PTHR16216">
    <property type="entry name" value="DYNEIN ASSEMBLY FACTOR 5, AXONEMAL"/>
    <property type="match status" value="1"/>
</dbReference>
<dbReference type="InterPro" id="IPR052623">
    <property type="entry name" value="DAAF5"/>
</dbReference>
<accession>A0A6S7I519</accession>
<gene>
    <name evidence="3" type="ORF">PACLA_8A046267</name>
</gene>
<dbReference type="GO" id="GO:0003341">
    <property type="term" value="P:cilium movement"/>
    <property type="evidence" value="ECO:0007669"/>
    <property type="project" value="TreeGrafter"/>
</dbReference>
<proteinExistence type="predicted"/>
<evidence type="ECO:0000259" key="1">
    <source>
        <dbReference type="Pfam" id="PF24573"/>
    </source>
</evidence>
<dbReference type="Pfam" id="PF25757">
    <property type="entry name" value="TPR_DNAAF5"/>
    <property type="match status" value="1"/>
</dbReference>
<evidence type="ECO:0000313" key="3">
    <source>
        <dbReference type="EMBL" id="CAB3999598.1"/>
    </source>
</evidence>
<dbReference type="Pfam" id="PF24573">
    <property type="entry name" value="HEAT_DAAF5"/>
    <property type="match status" value="1"/>
</dbReference>
<dbReference type="Gene3D" id="1.25.10.10">
    <property type="entry name" value="Leucine-rich Repeat Variant"/>
    <property type="match status" value="3"/>
</dbReference>
<evidence type="ECO:0000259" key="2">
    <source>
        <dbReference type="Pfam" id="PF25757"/>
    </source>
</evidence>
<evidence type="ECO:0000313" key="4">
    <source>
        <dbReference type="Proteomes" id="UP001152795"/>
    </source>
</evidence>
<keyword evidence="4" id="KW-1185">Reference proteome</keyword>
<dbReference type="EMBL" id="CACRXK020003622">
    <property type="protein sequence ID" value="CAB3999598.1"/>
    <property type="molecule type" value="Genomic_DNA"/>
</dbReference>
<dbReference type="PANTHER" id="PTHR16216:SF2">
    <property type="entry name" value="DYNEIN AXONEMAL ASSEMBLY FACTOR 5"/>
    <property type="match status" value="1"/>
</dbReference>
<dbReference type="InterPro" id="IPR057978">
    <property type="entry name" value="TPR_DAAF5"/>
</dbReference>
<comment type="caution">
    <text evidence="3">The sequence shown here is derived from an EMBL/GenBank/DDBJ whole genome shotgun (WGS) entry which is preliminary data.</text>
</comment>
<dbReference type="GO" id="GO:0045505">
    <property type="term" value="F:dynein intermediate chain binding"/>
    <property type="evidence" value="ECO:0007669"/>
    <property type="project" value="TreeGrafter"/>
</dbReference>
<dbReference type="GO" id="GO:0036159">
    <property type="term" value="P:inner dynein arm assembly"/>
    <property type="evidence" value="ECO:0007669"/>
    <property type="project" value="TreeGrafter"/>
</dbReference>
<feature type="domain" description="Dynein axonemal assembly factor 5 TPR repeats" evidence="2">
    <location>
        <begin position="1"/>
        <end position="143"/>
    </location>
</feature>
<dbReference type="Proteomes" id="UP001152795">
    <property type="component" value="Unassembled WGS sequence"/>
</dbReference>
<dbReference type="GO" id="GO:0005737">
    <property type="term" value="C:cytoplasm"/>
    <property type="evidence" value="ECO:0007669"/>
    <property type="project" value="TreeGrafter"/>
</dbReference>
<feature type="domain" description="Dynein axonemal assembly factor 5 HEAT-repeat" evidence="1">
    <location>
        <begin position="157"/>
        <end position="350"/>
    </location>
</feature>
<dbReference type="InterPro" id="IPR056497">
    <property type="entry name" value="HEAT_DAAF5"/>
</dbReference>
<protein>
    <submittedName>
        <fullName evidence="3">Dynein assembly factor 5, axonemal-like</fullName>
    </submittedName>
</protein>
<dbReference type="OrthoDB" id="413572at2759"/>